<evidence type="ECO:0000313" key="3">
    <source>
        <dbReference type="Proteomes" id="UP000887561"/>
    </source>
</evidence>
<dbReference type="InterPro" id="IPR027417">
    <property type="entry name" value="P-loop_NTPase"/>
</dbReference>
<reference evidence="4" key="1">
    <citation type="submission" date="2022-11" db="UniProtKB">
        <authorList>
            <consortium name="WormBaseParasite"/>
        </authorList>
    </citation>
    <scope>IDENTIFICATION</scope>
</reference>
<organism evidence="3 4">
    <name type="scientific">Meloidogyne javanica</name>
    <name type="common">Root-knot nematode worm</name>
    <dbReference type="NCBI Taxonomy" id="6303"/>
    <lineage>
        <taxon>Eukaryota</taxon>
        <taxon>Metazoa</taxon>
        <taxon>Ecdysozoa</taxon>
        <taxon>Nematoda</taxon>
        <taxon>Chromadorea</taxon>
        <taxon>Rhabditida</taxon>
        <taxon>Tylenchina</taxon>
        <taxon>Tylenchomorpha</taxon>
        <taxon>Tylenchoidea</taxon>
        <taxon>Meloidogynidae</taxon>
        <taxon>Meloidogyninae</taxon>
        <taxon>Meloidogyne</taxon>
        <taxon>Meloidogyne incognita group</taxon>
    </lineage>
</organism>
<name>A0A915MRA3_MELJA</name>
<keyword evidence="1" id="KW-0067">ATP-binding</keyword>
<protein>
    <recommendedName>
        <fullName evidence="1">ATP-dependent DNA helicase</fullName>
        <ecNumber evidence="1">5.6.2.3</ecNumber>
    </recommendedName>
</protein>
<keyword evidence="1" id="KW-0227">DNA damage</keyword>
<dbReference type="GO" id="GO:0006281">
    <property type="term" value="P:DNA repair"/>
    <property type="evidence" value="ECO:0007669"/>
    <property type="project" value="UniProtKB-KW"/>
</dbReference>
<dbReference type="Gene3D" id="3.40.50.300">
    <property type="entry name" value="P-loop containing nucleotide triphosphate hydrolases"/>
    <property type="match status" value="1"/>
</dbReference>
<evidence type="ECO:0000259" key="2">
    <source>
        <dbReference type="Pfam" id="PF05970"/>
    </source>
</evidence>
<keyword evidence="1" id="KW-0547">Nucleotide-binding</keyword>
<dbReference type="WBParaSite" id="scaffold45077_cov4121.g24375">
    <property type="protein sequence ID" value="scaffold45077_cov4121.g24375"/>
    <property type="gene ID" value="scaffold45077_cov4121.g24375"/>
</dbReference>
<dbReference type="Pfam" id="PF05970">
    <property type="entry name" value="PIF1"/>
    <property type="match status" value="1"/>
</dbReference>
<evidence type="ECO:0000313" key="4">
    <source>
        <dbReference type="WBParaSite" id="scaffold45077_cov4121.g24375"/>
    </source>
</evidence>
<sequence length="211" mass="24563">LCNMEWFLRANGIRPDEIEREDGTFETACERIRLPRPSCRNIQPELLNDAEIDPEMMIRTHVDRPFLEEHQRGSTQDYYLRLFYSDPRPTEEQQHFIDEIVRGMWSARHVIDGSETSFAQDIPRYFFITGEGGSGKTFMYNKLIAFLHANEFKIMPMASTGIAAELLYGGATVHKRLCRQKHVDSSTKPFVDYRSQFADTLRKLHGIIIDE</sequence>
<comment type="catalytic activity">
    <reaction evidence="1">
        <text>ATP + H2O = ADP + phosphate + H(+)</text>
        <dbReference type="Rhea" id="RHEA:13065"/>
        <dbReference type="ChEBI" id="CHEBI:15377"/>
        <dbReference type="ChEBI" id="CHEBI:15378"/>
        <dbReference type="ChEBI" id="CHEBI:30616"/>
        <dbReference type="ChEBI" id="CHEBI:43474"/>
        <dbReference type="ChEBI" id="CHEBI:456216"/>
        <dbReference type="EC" id="5.6.2.3"/>
    </reaction>
</comment>
<dbReference type="GO" id="GO:0000723">
    <property type="term" value="P:telomere maintenance"/>
    <property type="evidence" value="ECO:0007669"/>
    <property type="project" value="InterPro"/>
</dbReference>
<evidence type="ECO:0000256" key="1">
    <source>
        <dbReference type="RuleBase" id="RU363044"/>
    </source>
</evidence>
<dbReference type="EC" id="5.6.2.3" evidence="1"/>
<keyword evidence="1" id="KW-0347">Helicase</keyword>
<dbReference type="GO" id="GO:0043139">
    <property type="term" value="F:5'-3' DNA helicase activity"/>
    <property type="evidence" value="ECO:0007669"/>
    <property type="project" value="UniProtKB-EC"/>
</dbReference>
<keyword evidence="1" id="KW-0378">Hydrolase</keyword>
<dbReference type="InterPro" id="IPR010285">
    <property type="entry name" value="DNA_helicase_pif1-like_DEAD"/>
</dbReference>
<dbReference type="SUPFAM" id="SSF52540">
    <property type="entry name" value="P-loop containing nucleoside triphosphate hydrolases"/>
    <property type="match status" value="1"/>
</dbReference>
<dbReference type="GO" id="GO:0016787">
    <property type="term" value="F:hydrolase activity"/>
    <property type="evidence" value="ECO:0007669"/>
    <property type="project" value="UniProtKB-KW"/>
</dbReference>
<keyword evidence="1" id="KW-0234">DNA repair</keyword>
<dbReference type="AlphaFoldDB" id="A0A915MRA3"/>
<dbReference type="GO" id="GO:0005524">
    <property type="term" value="F:ATP binding"/>
    <property type="evidence" value="ECO:0007669"/>
    <property type="project" value="UniProtKB-KW"/>
</dbReference>
<keyword evidence="1" id="KW-0233">DNA recombination</keyword>
<feature type="domain" description="DNA helicase Pif1-like DEAD-box helicase" evidence="2">
    <location>
        <begin position="110"/>
        <end position="211"/>
    </location>
</feature>
<dbReference type="PANTHER" id="PTHR10492">
    <property type="match status" value="1"/>
</dbReference>
<comment type="cofactor">
    <cofactor evidence="1">
        <name>Mg(2+)</name>
        <dbReference type="ChEBI" id="CHEBI:18420"/>
    </cofactor>
</comment>
<accession>A0A915MRA3</accession>
<comment type="similarity">
    <text evidence="1">Belongs to the helicase family.</text>
</comment>
<dbReference type="GO" id="GO:0006310">
    <property type="term" value="P:DNA recombination"/>
    <property type="evidence" value="ECO:0007669"/>
    <property type="project" value="UniProtKB-KW"/>
</dbReference>
<proteinExistence type="inferred from homology"/>
<dbReference type="Proteomes" id="UP000887561">
    <property type="component" value="Unplaced"/>
</dbReference>
<keyword evidence="3" id="KW-1185">Reference proteome</keyword>